<feature type="chain" id="PRO_5042952501" evidence="1">
    <location>
        <begin position="25"/>
        <end position="117"/>
    </location>
</feature>
<feature type="signal peptide" evidence="1">
    <location>
        <begin position="1"/>
        <end position="24"/>
    </location>
</feature>
<protein>
    <submittedName>
        <fullName evidence="2">Uncharacterized protein</fullName>
    </submittedName>
</protein>
<evidence type="ECO:0000313" key="2">
    <source>
        <dbReference type="EMBL" id="KAK6636330.1"/>
    </source>
</evidence>
<dbReference type="Proteomes" id="UP001372834">
    <property type="component" value="Unassembled WGS sequence"/>
</dbReference>
<organism evidence="2 3">
    <name type="scientific">Polyplax serrata</name>
    <name type="common">Common mouse louse</name>
    <dbReference type="NCBI Taxonomy" id="468196"/>
    <lineage>
        <taxon>Eukaryota</taxon>
        <taxon>Metazoa</taxon>
        <taxon>Ecdysozoa</taxon>
        <taxon>Arthropoda</taxon>
        <taxon>Hexapoda</taxon>
        <taxon>Insecta</taxon>
        <taxon>Pterygota</taxon>
        <taxon>Neoptera</taxon>
        <taxon>Paraneoptera</taxon>
        <taxon>Psocodea</taxon>
        <taxon>Troctomorpha</taxon>
        <taxon>Phthiraptera</taxon>
        <taxon>Anoplura</taxon>
        <taxon>Polyplacidae</taxon>
        <taxon>Polyplax</taxon>
    </lineage>
</organism>
<evidence type="ECO:0000256" key="1">
    <source>
        <dbReference type="SAM" id="SignalP"/>
    </source>
</evidence>
<accession>A0AAN8PKR6</accession>
<evidence type="ECO:0000313" key="3">
    <source>
        <dbReference type="Proteomes" id="UP001372834"/>
    </source>
</evidence>
<gene>
    <name evidence="2" type="ORF">RUM43_009990</name>
</gene>
<dbReference type="AlphaFoldDB" id="A0AAN8PKR6"/>
<sequence length="117" mass="12781">MKTIGVNSAVCFLVCCMVAWTISGSVISDALGGADDHPVLNDILKYAVSYFNSPKSAIKPPGIEKLIGTIFGNDTWEVNVSFYYRHKNTDCNAIVKINDESVHLDKLLCTPVVLSEE</sequence>
<reference evidence="2 3" key="1">
    <citation type="submission" date="2023-10" db="EMBL/GenBank/DDBJ databases">
        <title>Genomes of two closely related lineages of the louse Polyplax serrata with different host specificities.</title>
        <authorList>
            <person name="Martinu J."/>
            <person name="Tarabai H."/>
            <person name="Stefka J."/>
            <person name="Hypsa V."/>
        </authorList>
    </citation>
    <scope>NUCLEOTIDE SEQUENCE [LARGE SCALE GENOMIC DNA]</scope>
    <source>
        <strain evidence="2">HR10_N</strain>
    </source>
</reference>
<name>A0AAN8PKR6_POLSC</name>
<dbReference type="EMBL" id="JAWJWE010000004">
    <property type="protein sequence ID" value="KAK6636330.1"/>
    <property type="molecule type" value="Genomic_DNA"/>
</dbReference>
<proteinExistence type="predicted"/>
<keyword evidence="1" id="KW-0732">Signal</keyword>
<comment type="caution">
    <text evidence="2">The sequence shown here is derived from an EMBL/GenBank/DDBJ whole genome shotgun (WGS) entry which is preliminary data.</text>
</comment>